<dbReference type="HOGENOM" id="CLU_105008_0_0_11"/>
<gene>
    <name evidence="3" type="ordered locus">Xcel_2838</name>
</gene>
<dbReference type="eggNOG" id="ENOG503304T">
    <property type="taxonomic scope" value="Bacteria"/>
</dbReference>
<dbReference type="KEGG" id="xce:Xcel_2838"/>
<keyword evidence="2" id="KW-1133">Transmembrane helix</keyword>
<feature type="compositionally biased region" description="Low complexity" evidence="1">
    <location>
        <begin position="1"/>
        <end position="10"/>
    </location>
</feature>
<feature type="transmembrane region" description="Helical" evidence="2">
    <location>
        <begin position="76"/>
        <end position="95"/>
    </location>
</feature>
<organism evidence="3 4">
    <name type="scientific">Xylanimonas cellulosilytica (strain DSM 15894 / JCM 12276 / CECT 5975 / KCTC 9989 / LMG 20990 / NBRC 107835 / XIL07)</name>
    <dbReference type="NCBI Taxonomy" id="446471"/>
    <lineage>
        <taxon>Bacteria</taxon>
        <taxon>Bacillati</taxon>
        <taxon>Actinomycetota</taxon>
        <taxon>Actinomycetes</taxon>
        <taxon>Micrococcales</taxon>
        <taxon>Promicromonosporaceae</taxon>
        <taxon>Xylanimonas</taxon>
    </lineage>
</organism>
<name>D1BYI0_XYLCX</name>
<feature type="transmembrane region" description="Helical" evidence="2">
    <location>
        <begin position="107"/>
        <end position="128"/>
    </location>
</feature>
<keyword evidence="2" id="KW-0812">Transmembrane</keyword>
<proteinExistence type="predicted"/>
<dbReference type="STRING" id="446471.Xcel_2838"/>
<evidence type="ECO:0000313" key="4">
    <source>
        <dbReference type="Proteomes" id="UP000002255"/>
    </source>
</evidence>
<evidence type="ECO:0008006" key="5">
    <source>
        <dbReference type="Google" id="ProtNLM"/>
    </source>
</evidence>
<sequence>MTDMSAAQPGPAQPGPAPDGAPQPEVSRRSRRNRIILWTVLAVVLVALVLLAASFLPRWWAQTVGGLVDGSFGRGAFWGLAFGIVFTLVPTLFVARAVRRWNGWKKPVTFIAAGVLLAAPNLFTLWVVVGTTSAAHAAERTMDVNAPFFRGATAWGVLVGLAAGVAIELLWRGWRERGRKLDAIRKAERDPGSVGD</sequence>
<feature type="transmembrane region" description="Helical" evidence="2">
    <location>
        <begin position="148"/>
        <end position="171"/>
    </location>
</feature>
<evidence type="ECO:0000256" key="1">
    <source>
        <dbReference type="SAM" id="MobiDB-lite"/>
    </source>
</evidence>
<reference evidence="4" key="1">
    <citation type="submission" date="2009-11" db="EMBL/GenBank/DDBJ databases">
        <title>The complete chromosome of Xylanimonas cellulosilytica DSM 15894.</title>
        <authorList>
            <consortium name="US DOE Joint Genome Institute (JGI-PGF)"/>
            <person name="Lucas S."/>
            <person name="Copeland A."/>
            <person name="Lapidus A."/>
            <person name="Glavina del Rio T."/>
            <person name="Dalin E."/>
            <person name="Tice H."/>
            <person name="Bruce D."/>
            <person name="Goodwin L."/>
            <person name="Pitluck S."/>
            <person name="Kyrpides N."/>
            <person name="Mavromatis K."/>
            <person name="Ivanova N."/>
            <person name="Mikhailova N."/>
            <person name="Foster B."/>
            <person name="Clum A."/>
            <person name="Brettin T."/>
            <person name="Detter J.C."/>
            <person name="Han C."/>
            <person name="Larimer F."/>
            <person name="Land M."/>
            <person name="Hauser L."/>
            <person name="Markowitz V."/>
            <person name="Cheng J.F."/>
            <person name="Hugenholtz P."/>
            <person name="Woyke T."/>
            <person name="Wu D."/>
            <person name="Gehrich-Schroeter G."/>
            <person name="Schneider S."/>
            <person name="Pukall S.R."/>
            <person name="Klenk H.P."/>
            <person name="Eisen J.A."/>
        </authorList>
    </citation>
    <scope>NUCLEOTIDE SEQUENCE [LARGE SCALE GENOMIC DNA]</scope>
    <source>
        <strain evidence="4">DSM 15894 / CECT 5975 / LMG 20990 / XIL07</strain>
    </source>
</reference>
<protein>
    <recommendedName>
        <fullName evidence="5">Permease</fullName>
    </recommendedName>
</protein>
<dbReference type="Proteomes" id="UP000002255">
    <property type="component" value="Chromosome"/>
</dbReference>
<dbReference type="EMBL" id="CP001821">
    <property type="protein sequence ID" value="ACZ31852.1"/>
    <property type="molecule type" value="Genomic_DNA"/>
</dbReference>
<reference evidence="3 4" key="2">
    <citation type="journal article" date="2010" name="Stand. Genomic Sci.">
        <title>Complete genome sequence of Xylanimonas cellulosilytica type strain (XIL07).</title>
        <authorList>
            <person name="Foster B."/>
            <person name="Pukall R."/>
            <person name="Abt B."/>
            <person name="Nolan M."/>
            <person name="Glavina Del Rio T."/>
            <person name="Chen F."/>
            <person name="Lucas S."/>
            <person name="Tice H."/>
            <person name="Pitluck S."/>
            <person name="Cheng J.-F."/>
            <person name="Chertkov O."/>
            <person name="Brettin T."/>
            <person name="Han C."/>
            <person name="Detter J.C."/>
            <person name="Bruce D."/>
            <person name="Goodwin L."/>
            <person name="Ivanova N."/>
            <person name="Mavromatis K."/>
            <person name="Pati A."/>
            <person name="Mikhailova N."/>
            <person name="Chen A."/>
            <person name="Palaniappan K."/>
            <person name="Land M."/>
            <person name="Hauser L."/>
            <person name="Chang Y.-J."/>
            <person name="Jeffries C.D."/>
            <person name="Chain P."/>
            <person name="Rohde M."/>
            <person name="Goeker M."/>
            <person name="Bristow J."/>
            <person name="Eisen J.A."/>
            <person name="Markowitz V."/>
            <person name="Hugenholtz P."/>
            <person name="Kyrpides N.C."/>
            <person name="Klenk H.-P."/>
            <person name="Lapidus A."/>
        </authorList>
    </citation>
    <scope>NUCLEOTIDE SEQUENCE [LARGE SCALE GENOMIC DNA]</scope>
    <source>
        <strain evidence="4">DSM 15894 / CECT 5975 / LMG 20990 / XIL07</strain>
    </source>
</reference>
<keyword evidence="2" id="KW-0472">Membrane</keyword>
<dbReference type="AlphaFoldDB" id="D1BYI0"/>
<evidence type="ECO:0000313" key="3">
    <source>
        <dbReference type="EMBL" id="ACZ31852.1"/>
    </source>
</evidence>
<accession>D1BYI0</accession>
<evidence type="ECO:0000256" key="2">
    <source>
        <dbReference type="SAM" id="Phobius"/>
    </source>
</evidence>
<keyword evidence="4" id="KW-1185">Reference proteome</keyword>
<feature type="region of interest" description="Disordered" evidence="1">
    <location>
        <begin position="1"/>
        <end position="26"/>
    </location>
</feature>
<feature type="compositionally biased region" description="Pro residues" evidence="1">
    <location>
        <begin position="11"/>
        <end position="21"/>
    </location>
</feature>
<feature type="transmembrane region" description="Helical" evidence="2">
    <location>
        <begin position="35"/>
        <end position="56"/>
    </location>
</feature>